<dbReference type="Proteomes" id="UP000744980">
    <property type="component" value="Unassembled WGS sequence"/>
</dbReference>
<dbReference type="SUPFAM" id="SSF51197">
    <property type="entry name" value="Clavaminate synthase-like"/>
    <property type="match status" value="1"/>
</dbReference>
<reference evidence="3 4" key="1">
    <citation type="submission" date="2020-01" db="EMBL/GenBank/DDBJ databases">
        <title>Draft genome assembly of Ensifer adhaerens T173.</title>
        <authorList>
            <person name="Craig J.E."/>
            <person name="Stinchcombe J.R."/>
        </authorList>
    </citation>
    <scope>NUCLEOTIDE SEQUENCE [LARGE SCALE GENOMIC DNA]</scope>
    <source>
        <strain evidence="3 4">T173</strain>
    </source>
</reference>
<evidence type="ECO:0000313" key="3">
    <source>
        <dbReference type="EMBL" id="MBM3095206.1"/>
    </source>
</evidence>
<dbReference type="RefSeq" id="WP_057207869.1">
    <property type="nucleotide sequence ID" value="NZ_CP083373.1"/>
</dbReference>
<evidence type="ECO:0000259" key="2">
    <source>
        <dbReference type="PROSITE" id="PS51471"/>
    </source>
</evidence>
<dbReference type="GO" id="GO:0016491">
    <property type="term" value="F:oxidoreductase activity"/>
    <property type="evidence" value="ECO:0007669"/>
    <property type="project" value="UniProtKB-KW"/>
</dbReference>
<dbReference type="GO" id="GO:0046872">
    <property type="term" value="F:metal ion binding"/>
    <property type="evidence" value="ECO:0007669"/>
    <property type="project" value="UniProtKB-KW"/>
</dbReference>
<keyword evidence="4" id="KW-1185">Reference proteome</keyword>
<dbReference type="EMBL" id="WXFA01000040">
    <property type="protein sequence ID" value="MBM3095206.1"/>
    <property type="molecule type" value="Genomic_DNA"/>
</dbReference>
<dbReference type="InterPro" id="IPR056470">
    <property type="entry name" value="BesD/HalB-like"/>
</dbReference>
<dbReference type="PROSITE" id="PS51471">
    <property type="entry name" value="FE2OG_OXY"/>
    <property type="match status" value="1"/>
</dbReference>
<accession>A0AAW4FV56</accession>
<keyword evidence="1" id="KW-0560">Oxidoreductase</keyword>
<protein>
    <recommendedName>
        <fullName evidence="2">Fe2OG dioxygenase domain-containing protein</fullName>
    </recommendedName>
</protein>
<organism evidence="3 4">
    <name type="scientific">Ensifer canadensis</name>
    <dbReference type="NCBI Taxonomy" id="555315"/>
    <lineage>
        <taxon>Bacteria</taxon>
        <taxon>Pseudomonadati</taxon>
        <taxon>Pseudomonadota</taxon>
        <taxon>Alphaproteobacteria</taxon>
        <taxon>Hyphomicrobiales</taxon>
        <taxon>Rhizobiaceae</taxon>
        <taxon>Sinorhizobium/Ensifer group</taxon>
        <taxon>Ensifer</taxon>
    </lineage>
</organism>
<keyword evidence="1" id="KW-0408">Iron</keyword>
<sequence>MSTMQAPDVSHLVDLERYPIDDLASPKRRELIENAKASLRESGLASFPGFLTEKGLATCVAEVESLKSKAYARDLLRFIYPQETLDPLLPADHPFRKPQPLIQRMLSADIFDGESELRKIYEWGGLPPFFAEILDQSVHHIVDPFLSLAVIMMNNGQTHDWHFDGNDWVVTLLLQRPESGGEFEFVPHTRDKANPGLDRVEAVLRGTSEEVISVSQDAGTLVLFYGDQSLHRVAPSNGTRDRMVAAFSYDNAPGFVFNEKVHMNASGRTTPLYVSPRLSAMADAAN</sequence>
<evidence type="ECO:0000313" key="4">
    <source>
        <dbReference type="Proteomes" id="UP000744980"/>
    </source>
</evidence>
<dbReference type="InterPro" id="IPR005123">
    <property type="entry name" value="Oxoglu/Fe-dep_dioxygenase_dom"/>
</dbReference>
<dbReference type="Gene3D" id="2.60.120.620">
    <property type="entry name" value="q2cbj1_9rhob like domain"/>
    <property type="match status" value="1"/>
</dbReference>
<name>A0AAW4FV56_9HYPH</name>
<comment type="similarity">
    <text evidence="1">Belongs to the iron/ascorbate-dependent oxidoreductase family.</text>
</comment>
<comment type="caution">
    <text evidence="3">The sequence shown here is derived from an EMBL/GenBank/DDBJ whole genome shotgun (WGS) entry which is preliminary data.</text>
</comment>
<feature type="domain" description="Fe2OG dioxygenase" evidence="2">
    <location>
        <begin position="144"/>
        <end position="253"/>
    </location>
</feature>
<keyword evidence="1" id="KW-0479">Metal-binding</keyword>
<dbReference type="Pfam" id="PF23169">
    <property type="entry name" value="HalD"/>
    <property type="match status" value="1"/>
</dbReference>
<evidence type="ECO:0000256" key="1">
    <source>
        <dbReference type="RuleBase" id="RU003682"/>
    </source>
</evidence>
<gene>
    <name evidence="3" type="ORF">GFB56_31260</name>
</gene>
<dbReference type="AlphaFoldDB" id="A0AAW4FV56"/>
<proteinExistence type="inferred from homology"/>